<dbReference type="Proteomes" id="UP001185012">
    <property type="component" value="Unassembled WGS sequence"/>
</dbReference>
<protein>
    <recommendedName>
        <fullName evidence="6">Lipoprotein</fullName>
    </recommendedName>
</protein>
<organism evidence="8 9">
    <name type="scientific">Desmospora profundinema</name>
    <dbReference type="NCBI Taxonomy" id="1571184"/>
    <lineage>
        <taxon>Bacteria</taxon>
        <taxon>Bacillati</taxon>
        <taxon>Bacillota</taxon>
        <taxon>Bacilli</taxon>
        <taxon>Bacillales</taxon>
        <taxon>Thermoactinomycetaceae</taxon>
        <taxon>Desmospora</taxon>
    </lineage>
</organism>
<evidence type="ECO:0000256" key="3">
    <source>
        <dbReference type="ARBA" id="ARBA00023136"/>
    </source>
</evidence>
<proteinExistence type="inferred from homology"/>
<dbReference type="PROSITE" id="PS51257">
    <property type="entry name" value="PROKAR_LIPOPROTEIN"/>
    <property type="match status" value="1"/>
</dbReference>
<dbReference type="EMBL" id="JAVDQG010000003">
    <property type="protein sequence ID" value="MDR6225559.1"/>
    <property type="molecule type" value="Genomic_DNA"/>
</dbReference>
<dbReference type="SUPFAM" id="SSF53850">
    <property type="entry name" value="Periplasmic binding protein-like II"/>
    <property type="match status" value="1"/>
</dbReference>
<dbReference type="PANTHER" id="PTHR30429">
    <property type="entry name" value="D-METHIONINE-BINDING LIPOPROTEIN METQ"/>
    <property type="match status" value="1"/>
</dbReference>
<evidence type="ECO:0000256" key="6">
    <source>
        <dbReference type="PIRNR" id="PIRNR002854"/>
    </source>
</evidence>
<comment type="similarity">
    <text evidence="6">Belongs to the nlpA lipoprotein family.</text>
</comment>
<keyword evidence="3" id="KW-0472">Membrane</keyword>
<evidence type="ECO:0000256" key="4">
    <source>
        <dbReference type="ARBA" id="ARBA00023139"/>
    </source>
</evidence>
<keyword evidence="2 7" id="KW-0732">Signal</keyword>
<evidence type="ECO:0000313" key="8">
    <source>
        <dbReference type="EMBL" id="MDR6225559.1"/>
    </source>
</evidence>
<dbReference type="RefSeq" id="WP_309864394.1">
    <property type="nucleotide sequence ID" value="NZ_JAVDQG010000003.1"/>
</dbReference>
<evidence type="ECO:0000256" key="5">
    <source>
        <dbReference type="ARBA" id="ARBA00023288"/>
    </source>
</evidence>
<evidence type="ECO:0000256" key="2">
    <source>
        <dbReference type="ARBA" id="ARBA00022729"/>
    </source>
</evidence>
<dbReference type="Gene3D" id="3.40.190.10">
    <property type="entry name" value="Periplasmic binding protein-like II"/>
    <property type="match status" value="2"/>
</dbReference>
<keyword evidence="5 6" id="KW-0449">Lipoprotein</keyword>
<feature type="signal peptide" evidence="7">
    <location>
        <begin position="1"/>
        <end position="18"/>
    </location>
</feature>
<dbReference type="CDD" id="cd13597">
    <property type="entry name" value="PBP2_lipoprotein_Tp32"/>
    <property type="match status" value="1"/>
</dbReference>
<evidence type="ECO:0000256" key="7">
    <source>
        <dbReference type="SAM" id="SignalP"/>
    </source>
</evidence>
<dbReference type="PIRSF" id="PIRSF002854">
    <property type="entry name" value="MetQ"/>
    <property type="match status" value="1"/>
</dbReference>
<dbReference type="InterPro" id="IPR004872">
    <property type="entry name" value="Lipoprotein_NlpA"/>
</dbReference>
<dbReference type="Pfam" id="PF03180">
    <property type="entry name" value="Lipoprotein_9"/>
    <property type="match status" value="1"/>
</dbReference>
<feature type="chain" id="PRO_5046982561" description="Lipoprotein" evidence="7">
    <location>
        <begin position="19"/>
        <end position="265"/>
    </location>
</feature>
<accession>A0ABU1ILA6</accession>
<sequence>MKKRLSVLFSLSLALVLAACGGGQGEAQTLKVGATQVPHAEILEHVKPQLEKEGIQLEVKVFQDYVLPNKSVQEGELDANYFQHIPWLEATNREQGWDLVEVTGVHIEPMGAYSEKLDDLSQLKDGATVALPNATSELTRVLLLLDDEGLIELDDREGDKTEKNIQSNPHDLNFKLLEAATLPRVLDQVDLAVINTNYALQANLDPEKDALFREGSESPYVNVLAVKKGNEDNEAIQKLSEALTSDEVKVFIKEKYEGAVVPAFE</sequence>
<gene>
    <name evidence="8" type="ORF">JOE21_001557</name>
</gene>
<evidence type="ECO:0000313" key="9">
    <source>
        <dbReference type="Proteomes" id="UP001185012"/>
    </source>
</evidence>
<comment type="caution">
    <text evidence="8">The sequence shown here is derived from an EMBL/GenBank/DDBJ whole genome shotgun (WGS) entry which is preliminary data.</text>
</comment>
<evidence type="ECO:0000256" key="1">
    <source>
        <dbReference type="ARBA" id="ARBA00004635"/>
    </source>
</evidence>
<keyword evidence="9" id="KW-1185">Reference proteome</keyword>
<dbReference type="PANTHER" id="PTHR30429:SF0">
    <property type="entry name" value="METHIONINE-BINDING LIPOPROTEIN METQ"/>
    <property type="match status" value="1"/>
</dbReference>
<name>A0ABU1ILA6_9BACL</name>
<keyword evidence="4" id="KW-0564">Palmitate</keyword>
<comment type="subcellular location">
    <subcellularLocation>
        <location evidence="1">Membrane</location>
        <topology evidence="1">Lipid-anchor</topology>
    </subcellularLocation>
</comment>
<reference evidence="8 9" key="1">
    <citation type="submission" date="2023-07" db="EMBL/GenBank/DDBJ databases">
        <title>Genomic Encyclopedia of Type Strains, Phase IV (KMG-IV): sequencing the most valuable type-strain genomes for metagenomic binning, comparative biology and taxonomic classification.</title>
        <authorList>
            <person name="Goeker M."/>
        </authorList>
    </citation>
    <scope>NUCLEOTIDE SEQUENCE [LARGE SCALE GENOMIC DNA]</scope>
    <source>
        <strain evidence="8 9">DSM 45903</strain>
    </source>
</reference>